<evidence type="ECO:0000313" key="2">
    <source>
        <dbReference type="EMBL" id="XCB34541.1"/>
    </source>
</evidence>
<dbReference type="KEGG" id="tpsc:RBB77_06530"/>
<accession>A0AAU7ZU94</accession>
<organism evidence="2">
    <name type="scientific">Tunturiibacter psychrotolerans</name>
    <dbReference type="NCBI Taxonomy" id="3069686"/>
    <lineage>
        <taxon>Bacteria</taxon>
        <taxon>Pseudomonadati</taxon>
        <taxon>Acidobacteriota</taxon>
        <taxon>Terriglobia</taxon>
        <taxon>Terriglobales</taxon>
        <taxon>Acidobacteriaceae</taxon>
        <taxon>Tunturiibacter</taxon>
    </lineage>
</organism>
<dbReference type="PANTHER" id="PTHR34406">
    <property type="entry name" value="PROTEIN YCEI"/>
    <property type="match status" value="1"/>
</dbReference>
<dbReference type="PANTHER" id="PTHR34406:SF1">
    <property type="entry name" value="PROTEIN YCEI"/>
    <property type="match status" value="1"/>
</dbReference>
<feature type="domain" description="Lipid/polyisoprenoid-binding YceI-like" evidence="1">
    <location>
        <begin position="10"/>
        <end position="187"/>
    </location>
</feature>
<name>A0AAU7ZU94_9BACT</name>
<dbReference type="Pfam" id="PF04264">
    <property type="entry name" value="YceI"/>
    <property type="match status" value="1"/>
</dbReference>
<dbReference type="InterPro" id="IPR036761">
    <property type="entry name" value="TTHA0802/YceI-like_sf"/>
</dbReference>
<reference evidence="2" key="2">
    <citation type="journal article" date="2024" name="Environ. Microbiol.">
        <title>Genome analysis and description of Tunturibacter gen. nov. expands the diversity of Terriglobia in tundra soils.</title>
        <authorList>
            <person name="Messyasz A."/>
            <person name="Mannisto M.K."/>
            <person name="Kerkhof L.J."/>
            <person name="Haggblom M.M."/>
        </authorList>
    </citation>
    <scope>NUCLEOTIDE SEQUENCE</scope>
    <source>
        <strain evidence="2">X5P6</strain>
    </source>
</reference>
<dbReference type="RefSeq" id="WP_353065779.1">
    <property type="nucleotide sequence ID" value="NZ_CP132942.1"/>
</dbReference>
<dbReference type="Gene3D" id="2.40.128.110">
    <property type="entry name" value="Lipid/polyisoprenoid-binding, YceI-like"/>
    <property type="match status" value="1"/>
</dbReference>
<reference evidence="2" key="1">
    <citation type="submission" date="2023-08" db="EMBL/GenBank/DDBJ databases">
        <authorList>
            <person name="Messyasz A."/>
            <person name="Mannisto M.K."/>
            <person name="Kerkhof L.J."/>
            <person name="Haggblom M."/>
        </authorList>
    </citation>
    <scope>NUCLEOTIDE SEQUENCE</scope>
    <source>
        <strain evidence="2">X5P6</strain>
    </source>
</reference>
<dbReference type="AlphaFoldDB" id="A0AAU7ZU94"/>
<dbReference type="InterPro" id="IPR007372">
    <property type="entry name" value="Lipid/polyisoprenoid-bd_YceI"/>
</dbReference>
<dbReference type="EMBL" id="CP132942">
    <property type="protein sequence ID" value="XCB34541.1"/>
    <property type="molecule type" value="Genomic_DNA"/>
</dbReference>
<evidence type="ECO:0000259" key="1">
    <source>
        <dbReference type="SMART" id="SM00867"/>
    </source>
</evidence>
<proteinExistence type="predicted"/>
<protein>
    <submittedName>
        <fullName evidence="2">YceI family protein</fullName>
    </submittedName>
</protein>
<dbReference type="SMART" id="SM00867">
    <property type="entry name" value="YceI"/>
    <property type="match status" value="1"/>
</dbReference>
<gene>
    <name evidence="2" type="ORF">RBB77_06530</name>
</gene>
<sequence length="190" mass="20981">MEAAKATLVHYVLDPRASRFTVQAFATGLLSAVGHNPTIGVRDFSGEVSFSQEALQGSGFRLSIKTTSLSVQDDISDKDRREIERLLNEQILETTKYPETVYEAPVLSITRMGESLYSAVLDGNLTFHGVTRKQPVAARIAVFGTMLRASGNFTLEQTDYEIKLISIAGGALKLKDELKFSFEMVAREQE</sequence>
<dbReference type="SUPFAM" id="SSF101874">
    <property type="entry name" value="YceI-like"/>
    <property type="match status" value="1"/>
</dbReference>